<dbReference type="Proteomes" id="UP000008063">
    <property type="component" value="Unassembled WGS sequence"/>
</dbReference>
<organism evidence="3">
    <name type="scientific">Serpula lacrymans var. lacrymans (strain S7.3)</name>
    <name type="common">Dry rot fungus</name>
    <dbReference type="NCBI Taxonomy" id="936435"/>
    <lineage>
        <taxon>Eukaryota</taxon>
        <taxon>Fungi</taxon>
        <taxon>Dikarya</taxon>
        <taxon>Basidiomycota</taxon>
        <taxon>Agaricomycotina</taxon>
        <taxon>Agaricomycetes</taxon>
        <taxon>Agaricomycetidae</taxon>
        <taxon>Boletales</taxon>
        <taxon>Coniophorineae</taxon>
        <taxon>Serpulaceae</taxon>
        <taxon>Serpula</taxon>
    </lineage>
</organism>
<dbReference type="PANTHER" id="PTHR31912">
    <property type="entry name" value="IP13529P"/>
    <property type="match status" value="1"/>
</dbReference>
<protein>
    <submittedName>
        <fullName evidence="2">Uncharacterized protein</fullName>
    </submittedName>
</protein>
<keyword evidence="3" id="KW-1185">Reference proteome</keyword>
<dbReference type="OrthoDB" id="2246127at2759"/>
<reference evidence="3" key="1">
    <citation type="journal article" date="2011" name="Science">
        <title>The plant cell wall-decomposing machinery underlies the functional diversity of forest fungi.</title>
        <authorList>
            <person name="Eastwood D.C."/>
            <person name="Floudas D."/>
            <person name="Binder M."/>
            <person name="Majcherczyk A."/>
            <person name="Schneider P."/>
            <person name="Aerts A."/>
            <person name="Asiegbu F.O."/>
            <person name="Baker S.E."/>
            <person name="Barry K."/>
            <person name="Bendiksby M."/>
            <person name="Blumentritt M."/>
            <person name="Coutinho P.M."/>
            <person name="Cullen D."/>
            <person name="de Vries R.P."/>
            <person name="Gathman A."/>
            <person name="Goodell B."/>
            <person name="Henrissat B."/>
            <person name="Ihrmark K."/>
            <person name="Kauserud H."/>
            <person name="Kohler A."/>
            <person name="LaButti K."/>
            <person name="Lapidus A."/>
            <person name="Lavin J.L."/>
            <person name="Lee Y.-H."/>
            <person name="Lindquist E."/>
            <person name="Lilly W."/>
            <person name="Lucas S."/>
            <person name="Morin E."/>
            <person name="Murat C."/>
            <person name="Oguiza J.A."/>
            <person name="Park J."/>
            <person name="Pisabarro A.G."/>
            <person name="Riley R."/>
            <person name="Rosling A."/>
            <person name="Salamov A."/>
            <person name="Schmidt O."/>
            <person name="Schmutz J."/>
            <person name="Skrede I."/>
            <person name="Stenlid J."/>
            <person name="Wiebenga A."/>
            <person name="Xie X."/>
            <person name="Kuees U."/>
            <person name="Hibbett D.S."/>
            <person name="Hoffmeister D."/>
            <person name="Hoegberg N."/>
            <person name="Martin F."/>
            <person name="Grigoriev I.V."/>
            <person name="Watkinson S.C."/>
        </authorList>
    </citation>
    <scope>NUCLEOTIDE SEQUENCE [LARGE SCALE GENOMIC DNA]</scope>
    <source>
        <strain evidence="3">strain S7.3</strain>
    </source>
</reference>
<accession>F8QJ70</accession>
<name>F8QJ70_SERL3</name>
<feature type="region of interest" description="Disordered" evidence="1">
    <location>
        <begin position="469"/>
        <end position="508"/>
    </location>
</feature>
<dbReference type="PANTHER" id="PTHR31912:SF34">
    <property type="entry name" value="NOTOCHORD-RELATED PROTEIN"/>
    <property type="match status" value="1"/>
</dbReference>
<gene>
    <name evidence="2" type="ORF">SERLA73DRAFT_164419</name>
</gene>
<dbReference type="AlphaFoldDB" id="F8QJ70"/>
<dbReference type="InParanoid" id="F8QJ70"/>
<evidence type="ECO:0000313" key="3">
    <source>
        <dbReference type="Proteomes" id="UP000008063"/>
    </source>
</evidence>
<evidence type="ECO:0000313" key="2">
    <source>
        <dbReference type="EMBL" id="EGN91648.1"/>
    </source>
</evidence>
<dbReference type="STRING" id="936435.F8QJ70"/>
<dbReference type="EMBL" id="GL945553">
    <property type="protein sequence ID" value="EGN91648.1"/>
    <property type="molecule type" value="Genomic_DNA"/>
</dbReference>
<proteinExistence type="predicted"/>
<sequence>MDSDPDSNRAPDFSICNHTQTPAQDNLQMISNPAIKAYYDHTPRSIPVLNLSPIFSKMPILIDESDNHSSLQSQPPANPLPSSPDIINFDWGLLDNPSHVVLDLPPEQEAVASIALAALDHFNALLDSSNEDLEWSDAPSNDDLPEVTVIVNNGIETASHGRKRARTADHTATSRRWFPWQDKVKQLDLFLWLLKVNDVDDAPSVKAMQSLNSALQKCCGIGTIAYKGVLGHHYHGLRWLREVPDEQLTPMARLNSHNYYIHKPAMLSDGCNDHPIMFARCWAMEPVDTDHQRSWKVIKCDDYVVSQNEFLMNFPQLSIVDSKTSSTSKWAFTDLNVGNQWRALLKGHKVLSFPIWMYCDDTSGNMSKKWNEHNSFLFIPAGLPQSEAQQEYNYQLSSNAQKSGVWSWDSQTNEPVLLLPFVLALLGDNPMQSEFACHIGLHGKLFCRACWVKGIDAGTNILESAGQRVHQESNGAKSDADSQMASNNSANEGTSNPASETESVHSNTIKCKRRQGLETMANMLSSVQDFVKVGKPQKKQETITQLHAQFVQASQLDSKTKVDKMRTESGIKDTFQKYFIDKVVGLYQRLRASLPNTIISPVWRIKGLDPHQDTPVKILHVVLLGFVKYLWRDLIQLQLKGKLDKLNLLATRLLSLNVNGLGISPLAGKTLGQYSGSLTGRDFCAIVQVAPFVIYDLVSKECMDTWCYEQSLKEVSSHLLRAIRDWN</sequence>
<feature type="compositionally biased region" description="Polar residues" evidence="1">
    <location>
        <begin position="472"/>
        <end position="508"/>
    </location>
</feature>
<dbReference type="HOGENOM" id="CLU_004591_2_2_1"/>
<dbReference type="eggNOG" id="ENOG502SBYH">
    <property type="taxonomic scope" value="Eukaryota"/>
</dbReference>
<evidence type="ECO:0000256" key="1">
    <source>
        <dbReference type="SAM" id="MobiDB-lite"/>
    </source>
</evidence>